<name>A0A1X1UW29_9MYCO</name>
<dbReference type="STRING" id="1260918.AWC06_13720"/>
<dbReference type="Gene3D" id="1.10.357.10">
    <property type="entry name" value="Tetracycline Repressor, domain 2"/>
    <property type="match status" value="1"/>
</dbReference>
<dbReference type="Proteomes" id="UP000194000">
    <property type="component" value="Unassembled WGS sequence"/>
</dbReference>
<dbReference type="GO" id="GO:0003700">
    <property type="term" value="F:DNA-binding transcription factor activity"/>
    <property type="evidence" value="ECO:0007669"/>
    <property type="project" value="TreeGrafter"/>
</dbReference>
<dbReference type="Pfam" id="PF17929">
    <property type="entry name" value="TetR_C_34"/>
    <property type="match status" value="1"/>
</dbReference>
<feature type="domain" description="HTH tetR-type" evidence="3">
    <location>
        <begin position="22"/>
        <end position="82"/>
    </location>
</feature>
<dbReference type="PANTHER" id="PTHR30055:SF178">
    <property type="entry name" value="POSSIBLE TRANSCRIPTIONAL REGULATORY PROTEIN"/>
    <property type="match status" value="1"/>
</dbReference>
<dbReference type="GO" id="GO:0000976">
    <property type="term" value="F:transcription cis-regulatory region binding"/>
    <property type="evidence" value="ECO:0007669"/>
    <property type="project" value="TreeGrafter"/>
</dbReference>
<dbReference type="InterPro" id="IPR041483">
    <property type="entry name" value="TetR_C_34"/>
</dbReference>
<evidence type="ECO:0000259" key="3">
    <source>
        <dbReference type="PROSITE" id="PS50977"/>
    </source>
</evidence>
<dbReference type="InterPro" id="IPR001647">
    <property type="entry name" value="HTH_TetR"/>
</dbReference>
<organism evidence="4 5">
    <name type="scientific">Mycobacterium fragae</name>
    <dbReference type="NCBI Taxonomy" id="1260918"/>
    <lineage>
        <taxon>Bacteria</taxon>
        <taxon>Bacillati</taxon>
        <taxon>Actinomycetota</taxon>
        <taxon>Actinomycetes</taxon>
        <taxon>Mycobacteriales</taxon>
        <taxon>Mycobacteriaceae</taxon>
        <taxon>Mycobacterium</taxon>
    </lineage>
</organism>
<proteinExistence type="predicted"/>
<comment type="caution">
    <text evidence="4">The sequence shown here is derived from an EMBL/GenBank/DDBJ whole genome shotgun (WGS) entry which is preliminary data.</text>
</comment>
<dbReference type="SUPFAM" id="SSF46689">
    <property type="entry name" value="Homeodomain-like"/>
    <property type="match status" value="1"/>
</dbReference>
<dbReference type="AlphaFoldDB" id="A0A1X1UW29"/>
<gene>
    <name evidence="4" type="ORF">AWC06_13720</name>
</gene>
<sequence length="232" mass="25251">MRYPRTVVSFAFQRARTEKQKRQRAAAIVAAARSVALEEGVASVTLTAVADRAGVHYSAVRRYFTSHKEVLLHLAAEGWVRWSNTVCAALREPGPMSPSRVAETLANGLAADPLFCDLLANLHLHLEHEVDLDRVVEIRRTSAAAVMSFADAIQQALPALGRSGALNVLLAAYSLAAPLWQLTHPPKGLSDAFAEEPQVPTEWNLDFASALTRLLTATCVGFLSESTERNHT</sequence>
<evidence type="ECO:0000256" key="2">
    <source>
        <dbReference type="PROSITE-ProRule" id="PRU00335"/>
    </source>
</evidence>
<dbReference type="Pfam" id="PF00440">
    <property type="entry name" value="TetR_N"/>
    <property type="match status" value="1"/>
</dbReference>
<dbReference type="InterPro" id="IPR009057">
    <property type="entry name" value="Homeodomain-like_sf"/>
</dbReference>
<feature type="DNA-binding region" description="H-T-H motif" evidence="2">
    <location>
        <begin position="45"/>
        <end position="64"/>
    </location>
</feature>
<dbReference type="EMBL" id="LQOW01000017">
    <property type="protein sequence ID" value="ORV61007.1"/>
    <property type="molecule type" value="Genomic_DNA"/>
</dbReference>
<evidence type="ECO:0000313" key="5">
    <source>
        <dbReference type="Proteomes" id="UP000194000"/>
    </source>
</evidence>
<dbReference type="RefSeq" id="WP_372458186.1">
    <property type="nucleotide sequence ID" value="NZ_JACKVI010000007.1"/>
</dbReference>
<accession>A0A1X1UW29</accession>
<dbReference type="InterPro" id="IPR050109">
    <property type="entry name" value="HTH-type_TetR-like_transc_reg"/>
</dbReference>
<protein>
    <submittedName>
        <fullName evidence="4">Transcriptional regulator</fullName>
    </submittedName>
</protein>
<evidence type="ECO:0000256" key="1">
    <source>
        <dbReference type="ARBA" id="ARBA00023125"/>
    </source>
</evidence>
<keyword evidence="5" id="KW-1185">Reference proteome</keyword>
<keyword evidence="1 2" id="KW-0238">DNA-binding</keyword>
<dbReference type="PROSITE" id="PS50977">
    <property type="entry name" value="HTH_TETR_2"/>
    <property type="match status" value="1"/>
</dbReference>
<evidence type="ECO:0000313" key="4">
    <source>
        <dbReference type="EMBL" id="ORV61007.1"/>
    </source>
</evidence>
<reference evidence="4 5" key="1">
    <citation type="submission" date="2016-01" db="EMBL/GenBank/DDBJ databases">
        <title>The new phylogeny of the genus Mycobacterium.</title>
        <authorList>
            <person name="Tarcisio F."/>
            <person name="Conor M."/>
            <person name="Antonella G."/>
            <person name="Elisabetta G."/>
            <person name="Giulia F.S."/>
            <person name="Sara T."/>
            <person name="Anna F."/>
            <person name="Clotilde B."/>
            <person name="Roberto B."/>
            <person name="Veronica D.S."/>
            <person name="Fabio R."/>
            <person name="Monica P."/>
            <person name="Olivier J."/>
            <person name="Enrico T."/>
            <person name="Nicola S."/>
        </authorList>
    </citation>
    <scope>NUCLEOTIDE SEQUENCE [LARGE SCALE GENOMIC DNA]</scope>
    <source>
        <strain evidence="4 5">DSM 45731</strain>
    </source>
</reference>
<dbReference type="PANTHER" id="PTHR30055">
    <property type="entry name" value="HTH-TYPE TRANSCRIPTIONAL REGULATOR RUTR"/>
    <property type="match status" value="1"/>
</dbReference>